<comment type="subcellular location">
    <subcellularLocation>
        <location evidence="4">Cell projection</location>
        <location evidence="4">Dendritic spine</location>
    </subcellularLocation>
    <subcellularLocation>
        <location evidence="3">Cell projection</location>
        <location evidence="3">Filopodium</location>
    </subcellularLocation>
    <subcellularLocation>
        <location evidence="6">Cell projection</location>
        <location evidence="6">Growth cone</location>
    </subcellularLocation>
    <subcellularLocation>
        <location evidence="1">Endoplasmic reticulum</location>
    </subcellularLocation>
    <subcellularLocation>
        <location evidence="5">Golgi apparatus</location>
    </subcellularLocation>
    <subcellularLocation>
        <location evidence="2">Nucleus</location>
        <location evidence="2">PML body</location>
    </subcellularLocation>
    <subcellularLocation>
        <location evidence="26">Postsynaptic cell membrane</location>
        <topology evidence="26">Single-pass membrane protein</topology>
    </subcellularLocation>
    <subcellularLocation>
        <location evidence="27">Presynaptic cell membrane</location>
        <topology evidence="27">Single-pass membrane protein</topology>
    </subcellularLocation>
</comment>
<feature type="compositionally biased region" description="Low complexity" evidence="35">
    <location>
        <begin position="843"/>
        <end position="852"/>
    </location>
</feature>
<feature type="compositionally biased region" description="Basic and acidic residues" evidence="35">
    <location>
        <begin position="455"/>
        <end position="467"/>
    </location>
</feature>
<dbReference type="InterPro" id="IPR056820">
    <property type="entry name" value="TEN_TTR-like"/>
</dbReference>
<dbReference type="InterPro" id="IPR006530">
    <property type="entry name" value="YD"/>
</dbReference>
<evidence type="ECO:0000256" key="34">
    <source>
        <dbReference type="PROSITE-ProRule" id="PRU00076"/>
    </source>
</evidence>
<feature type="region of interest" description="Disordered" evidence="35">
    <location>
        <begin position="770"/>
        <end position="810"/>
    </location>
</feature>
<keyword evidence="22" id="KW-0804">Transcription</keyword>
<dbReference type="Pfam" id="PF24329">
    <property type="entry name" value="FN-plug_TEN1-4"/>
    <property type="match status" value="1"/>
</dbReference>
<keyword evidence="40" id="KW-1185">Reference proteome</keyword>
<dbReference type="Pfam" id="PF15636">
    <property type="entry name" value="Tox-GHH"/>
    <property type="match status" value="1"/>
</dbReference>
<dbReference type="PANTHER" id="PTHR11219">
    <property type="entry name" value="TENEURIN AND N-ACETYLGLUCOSAMINE-1-PHOSPHODIESTER ALPHA-N-ACETYLGLUCOSAMINIDASE"/>
    <property type="match status" value="1"/>
</dbReference>
<dbReference type="FunFam" id="2.120.10.30:FF:000003">
    <property type="entry name" value="Teneurin transmembrane protein 2"/>
    <property type="match status" value="1"/>
</dbReference>
<dbReference type="FunFam" id="2.10.25.10:FF:000474">
    <property type="entry name" value="Teneurin transmembrane protein 2"/>
    <property type="match status" value="1"/>
</dbReference>
<proteinExistence type="inferred from homology"/>
<dbReference type="CDD" id="cd00054">
    <property type="entry name" value="EGF_CA"/>
    <property type="match status" value="1"/>
</dbReference>
<feature type="compositionally biased region" description="Basic residues" evidence="35">
    <location>
        <begin position="1"/>
        <end position="10"/>
    </location>
</feature>
<dbReference type="InterPro" id="IPR028916">
    <property type="entry name" value="Tox-GHH_dom"/>
</dbReference>
<dbReference type="NCBIfam" id="TIGR01643">
    <property type="entry name" value="YD_repeat_2x"/>
    <property type="match status" value="2"/>
</dbReference>
<keyword evidence="16 36" id="KW-1133">Transmembrane helix</keyword>
<evidence type="ECO:0000256" key="9">
    <source>
        <dbReference type="ARBA" id="ARBA00022491"/>
    </source>
</evidence>
<dbReference type="GO" id="GO:0043197">
    <property type="term" value="C:dendritic spine"/>
    <property type="evidence" value="ECO:0007669"/>
    <property type="project" value="UniProtKB-SubCell"/>
</dbReference>
<evidence type="ECO:0000256" key="4">
    <source>
        <dbReference type="ARBA" id="ARBA00004552"/>
    </source>
</evidence>
<dbReference type="PROSITE" id="PS50026">
    <property type="entry name" value="EGF_3"/>
    <property type="match status" value="2"/>
</dbReference>
<dbReference type="InterPro" id="IPR057627">
    <property type="entry name" value="FN-plug_TEN1-4"/>
</dbReference>
<evidence type="ECO:0000256" key="15">
    <source>
        <dbReference type="ARBA" id="ARBA00022889"/>
    </source>
</evidence>
<keyword evidence="25" id="KW-0966">Cell projection</keyword>
<keyword evidence="11" id="KW-0165">Cleavage on pair of basic residues</keyword>
<dbReference type="GO" id="GO:0046982">
    <property type="term" value="F:protein heterodimerization activity"/>
    <property type="evidence" value="ECO:0007669"/>
    <property type="project" value="TreeGrafter"/>
</dbReference>
<feature type="region of interest" description="Disordered" evidence="35">
    <location>
        <begin position="1265"/>
        <end position="1353"/>
    </location>
</feature>
<evidence type="ECO:0000256" key="26">
    <source>
        <dbReference type="ARBA" id="ARBA00037805"/>
    </source>
</evidence>
<dbReference type="Pfam" id="PF25023">
    <property type="entry name" value="TEN_YD-shell"/>
    <property type="match status" value="1"/>
</dbReference>
<keyword evidence="13" id="KW-0677">Repeat</keyword>
<dbReference type="SUPFAM" id="SSF101898">
    <property type="entry name" value="NHL repeat"/>
    <property type="match status" value="2"/>
</dbReference>
<evidence type="ECO:0000256" key="33">
    <source>
        <dbReference type="ARBA" id="ARBA00093288"/>
    </source>
</evidence>
<dbReference type="Pfam" id="PF06484">
    <property type="entry name" value="Ten_N"/>
    <property type="match status" value="3"/>
</dbReference>
<feature type="compositionally biased region" description="Polar residues" evidence="35">
    <location>
        <begin position="829"/>
        <end position="842"/>
    </location>
</feature>
<evidence type="ECO:0000256" key="35">
    <source>
        <dbReference type="SAM" id="MobiDB-lite"/>
    </source>
</evidence>
<dbReference type="Pfam" id="PF23538">
    <property type="entry name" value="Teneurin_ABD"/>
    <property type="match status" value="1"/>
</dbReference>
<keyword evidence="18" id="KW-0770">Synapse</keyword>
<dbReference type="GO" id="GO:0045211">
    <property type="term" value="C:postsynaptic membrane"/>
    <property type="evidence" value="ECO:0007669"/>
    <property type="project" value="UniProtKB-SubCell"/>
</dbReference>
<dbReference type="SUPFAM" id="SSF49464">
    <property type="entry name" value="Carboxypeptidase regulatory domain-like"/>
    <property type="match status" value="1"/>
</dbReference>
<dbReference type="InterPro" id="IPR011042">
    <property type="entry name" value="6-blade_b-propeller_TolB-like"/>
</dbReference>
<dbReference type="PROSITE" id="PS51361">
    <property type="entry name" value="TENEURIN_N"/>
    <property type="match status" value="1"/>
</dbReference>
<keyword evidence="19" id="KW-0333">Golgi apparatus</keyword>
<feature type="region of interest" description="Disordered" evidence="35">
    <location>
        <begin position="426"/>
        <end position="467"/>
    </location>
</feature>
<evidence type="ECO:0000313" key="39">
    <source>
        <dbReference type="EMBL" id="KAK1788150.1"/>
    </source>
</evidence>
<accession>A0AAD8YYQ9</accession>
<evidence type="ECO:0000256" key="14">
    <source>
        <dbReference type="ARBA" id="ARBA00022824"/>
    </source>
</evidence>
<dbReference type="SUPFAM" id="SSF57196">
    <property type="entry name" value="EGF/Laminin"/>
    <property type="match status" value="1"/>
</dbReference>
<evidence type="ECO:0000256" key="16">
    <source>
        <dbReference type="ARBA" id="ARBA00022989"/>
    </source>
</evidence>
<dbReference type="GO" id="GO:0050839">
    <property type="term" value="F:cell adhesion molecule binding"/>
    <property type="evidence" value="ECO:0007669"/>
    <property type="project" value="TreeGrafter"/>
</dbReference>
<feature type="disulfide bond" evidence="34">
    <location>
        <begin position="1585"/>
        <end position="1594"/>
    </location>
</feature>
<evidence type="ECO:0000256" key="2">
    <source>
        <dbReference type="ARBA" id="ARBA00004322"/>
    </source>
</evidence>
<dbReference type="FunFam" id="2.10.25.10:FF:000016">
    <property type="entry name" value="Teneurin transmembrane protein 2"/>
    <property type="match status" value="1"/>
</dbReference>
<dbReference type="GO" id="GO:0007165">
    <property type="term" value="P:signal transduction"/>
    <property type="evidence" value="ECO:0007669"/>
    <property type="project" value="InterPro"/>
</dbReference>
<feature type="transmembrane region" description="Helical" evidence="36">
    <location>
        <begin position="1015"/>
        <end position="1039"/>
    </location>
</feature>
<keyword evidence="10 34" id="KW-0245">EGF-like domain</keyword>
<evidence type="ECO:0000256" key="7">
    <source>
        <dbReference type="ARBA" id="ARBA00009385"/>
    </source>
</evidence>
<dbReference type="GO" id="GO:0007411">
    <property type="term" value="P:axon guidance"/>
    <property type="evidence" value="ECO:0007669"/>
    <property type="project" value="UniProtKB-ARBA"/>
</dbReference>
<dbReference type="InterPro" id="IPR008969">
    <property type="entry name" value="CarboxyPept-like_regulatory"/>
</dbReference>
<dbReference type="Gene3D" id="2.10.25.10">
    <property type="entry name" value="Laminin"/>
    <property type="match status" value="5"/>
</dbReference>
<evidence type="ECO:0000256" key="24">
    <source>
        <dbReference type="ARBA" id="ARBA00023257"/>
    </source>
</evidence>
<feature type="disulfide bond" evidence="34">
    <location>
        <begin position="1564"/>
        <end position="1574"/>
    </location>
</feature>
<feature type="domain" description="EGF-like" evidence="37">
    <location>
        <begin position="1560"/>
        <end position="1595"/>
    </location>
</feature>
<feature type="disulfide bond" evidence="34">
    <location>
        <begin position="1478"/>
        <end position="1487"/>
    </location>
</feature>
<evidence type="ECO:0000256" key="3">
    <source>
        <dbReference type="ARBA" id="ARBA00004486"/>
    </source>
</evidence>
<feature type="region of interest" description="Disordered" evidence="35">
    <location>
        <begin position="822"/>
        <end position="866"/>
    </location>
</feature>
<feature type="compositionally biased region" description="Pro residues" evidence="35">
    <location>
        <begin position="776"/>
        <end position="786"/>
    </location>
</feature>
<dbReference type="GO" id="GO:0005794">
    <property type="term" value="C:Golgi apparatus"/>
    <property type="evidence" value="ECO:0007669"/>
    <property type="project" value="UniProtKB-SubCell"/>
</dbReference>
<dbReference type="PROSITE" id="PS01186">
    <property type="entry name" value="EGF_2"/>
    <property type="match status" value="2"/>
</dbReference>
<feature type="domain" description="EGF-like" evidence="37">
    <location>
        <begin position="1455"/>
        <end position="1488"/>
    </location>
</feature>
<keyword evidence="12 36" id="KW-0812">Transmembrane</keyword>
<keyword evidence="20 36" id="KW-0472">Membrane</keyword>
<comment type="function">
    <text evidence="33">Involved in neural development, regulating the establishment of proper connectivity within the nervous system. Acts as a ligand of the ADGRL1 and ADGRL3 receptors that are expressed at the surface of adjacent cells. Promotes the formation of filopodia and enlarged growth cone in neuronal cells. Mediates axon guidance and homophilic and heterophilic cell-cell adhesion. May function as a cellular signal transducer.</text>
</comment>
<evidence type="ECO:0000256" key="10">
    <source>
        <dbReference type="ARBA" id="ARBA00022536"/>
    </source>
</evidence>
<dbReference type="Pfam" id="PF25024">
    <property type="entry name" value="EGF_TEN"/>
    <property type="match status" value="1"/>
</dbReference>
<evidence type="ECO:0000256" key="8">
    <source>
        <dbReference type="ARBA" id="ARBA00022475"/>
    </source>
</evidence>
<feature type="compositionally biased region" description="Polar residues" evidence="35">
    <location>
        <begin position="439"/>
        <end position="452"/>
    </location>
</feature>
<evidence type="ECO:0000256" key="6">
    <source>
        <dbReference type="ARBA" id="ARBA00004624"/>
    </source>
</evidence>
<reference evidence="39" key="1">
    <citation type="submission" date="2023-03" db="EMBL/GenBank/DDBJ databases">
        <title>Electrophorus voltai genome.</title>
        <authorList>
            <person name="Bian C."/>
        </authorList>
    </citation>
    <scope>NUCLEOTIDE SEQUENCE</scope>
    <source>
        <strain evidence="39">CB-2022</strain>
        <tissue evidence="39">Muscle</tissue>
    </source>
</reference>
<dbReference type="GO" id="GO:0016605">
    <property type="term" value="C:PML body"/>
    <property type="evidence" value="ECO:0007669"/>
    <property type="project" value="UniProtKB-SubCell"/>
</dbReference>
<evidence type="ECO:0000256" key="19">
    <source>
        <dbReference type="ARBA" id="ARBA00023034"/>
    </source>
</evidence>
<keyword evidence="9" id="KW-0678">Repressor</keyword>
<evidence type="ECO:0000313" key="40">
    <source>
        <dbReference type="Proteomes" id="UP001239994"/>
    </source>
</evidence>
<dbReference type="Pfam" id="PF23093">
    <property type="entry name" value="GBD_Tenm3"/>
    <property type="match status" value="1"/>
</dbReference>
<dbReference type="InterPro" id="IPR022385">
    <property type="entry name" value="Rhs_assc_core"/>
</dbReference>
<evidence type="ECO:0000256" key="13">
    <source>
        <dbReference type="ARBA" id="ARBA00022737"/>
    </source>
</evidence>
<feature type="compositionally biased region" description="Low complexity" evidence="35">
    <location>
        <begin position="1279"/>
        <end position="1294"/>
    </location>
</feature>
<dbReference type="FunFam" id="2.10.25.10:FF:000021">
    <property type="entry name" value="Teneurin transmembrane protein 2"/>
    <property type="match status" value="1"/>
</dbReference>
<dbReference type="InterPro" id="IPR051216">
    <property type="entry name" value="Teneurin"/>
</dbReference>
<gene>
    <name evidence="39" type="ORF">P4O66_016608</name>
</gene>
<feature type="region of interest" description="Disordered" evidence="35">
    <location>
        <begin position="613"/>
        <end position="718"/>
    </location>
</feature>
<dbReference type="PANTHER" id="PTHR11219:SF8">
    <property type="entry name" value="TENEURIN-2"/>
    <property type="match status" value="1"/>
</dbReference>
<evidence type="ECO:0000259" key="37">
    <source>
        <dbReference type="PROSITE" id="PS50026"/>
    </source>
</evidence>
<evidence type="ECO:0000256" key="1">
    <source>
        <dbReference type="ARBA" id="ARBA00004240"/>
    </source>
</evidence>
<evidence type="ECO:0000256" key="22">
    <source>
        <dbReference type="ARBA" id="ARBA00023163"/>
    </source>
</evidence>
<dbReference type="EMBL" id="JAROKS010000023">
    <property type="protein sequence ID" value="KAK1788150.1"/>
    <property type="molecule type" value="Genomic_DNA"/>
</dbReference>
<dbReference type="GO" id="GO:0030426">
    <property type="term" value="C:growth cone"/>
    <property type="evidence" value="ECO:0007669"/>
    <property type="project" value="UniProtKB-SubCell"/>
</dbReference>
<dbReference type="SMART" id="SM00181">
    <property type="entry name" value="EGF"/>
    <property type="match status" value="7"/>
</dbReference>
<dbReference type="InterPro" id="IPR056823">
    <property type="entry name" value="TEN-like_YD-shell"/>
</dbReference>
<dbReference type="Gene3D" id="2.180.10.10">
    <property type="entry name" value="RHS repeat-associated core"/>
    <property type="match status" value="1"/>
</dbReference>
<comment type="similarity">
    <text evidence="7">Belongs to the tenascin family. Teneurin subfamily.</text>
</comment>
<dbReference type="Pfam" id="PF25020">
    <property type="entry name" value="TTR_TEN1-4"/>
    <property type="match status" value="1"/>
</dbReference>
<dbReference type="NCBIfam" id="TIGR03696">
    <property type="entry name" value="Rhs_assc_core"/>
    <property type="match status" value="1"/>
</dbReference>
<dbReference type="GO" id="GO:0042803">
    <property type="term" value="F:protein homodimerization activity"/>
    <property type="evidence" value="ECO:0007669"/>
    <property type="project" value="TreeGrafter"/>
</dbReference>
<protein>
    <recommendedName>
        <fullName evidence="29">Teneurin-2</fullName>
    </recommendedName>
    <alternativeName>
        <fullName evidence="31">Protein Odd Oz/ten-m homolog 2</fullName>
    </alternativeName>
    <alternativeName>
        <fullName evidence="30">Tenascin-M2</fullName>
    </alternativeName>
    <alternativeName>
        <fullName evidence="32">Teneurin transmembrane protein 2</fullName>
    </alternativeName>
</protein>
<keyword evidence="15" id="KW-0130">Cell adhesion</keyword>
<feature type="compositionally biased region" description="Polar residues" evidence="35">
    <location>
        <begin position="36"/>
        <end position="46"/>
    </location>
</feature>
<dbReference type="GO" id="GO:0007157">
    <property type="term" value="P:heterophilic cell-cell adhesion via plasma membrane cell adhesion molecules"/>
    <property type="evidence" value="ECO:0007669"/>
    <property type="project" value="TreeGrafter"/>
</dbReference>
<keyword evidence="21 34" id="KW-1015">Disulfide bond</keyword>
<evidence type="ECO:0000256" key="23">
    <source>
        <dbReference type="ARBA" id="ARBA00023180"/>
    </source>
</evidence>
<keyword evidence="14" id="KW-0256">Endoplasmic reticulum</keyword>
<evidence type="ECO:0000256" key="25">
    <source>
        <dbReference type="ARBA" id="ARBA00023273"/>
    </source>
</evidence>
<evidence type="ECO:0000256" key="27">
    <source>
        <dbReference type="ARBA" id="ARBA00046300"/>
    </source>
</evidence>
<feature type="region of interest" description="Disordered" evidence="35">
    <location>
        <begin position="1"/>
        <end position="54"/>
    </location>
</feature>
<keyword evidence="24" id="KW-0628">Postsynaptic cell membrane</keyword>
<dbReference type="PROSITE" id="PS00022">
    <property type="entry name" value="EGF_1"/>
    <property type="match status" value="3"/>
</dbReference>
<evidence type="ECO:0000256" key="28">
    <source>
        <dbReference type="ARBA" id="ARBA00057432"/>
    </source>
</evidence>
<evidence type="ECO:0000256" key="5">
    <source>
        <dbReference type="ARBA" id="ARBA00004555"/>
    </source>
</evidence>
<dbReference type="GO" id="GO:0030175">
    <property type="term" value="C:filopodium"/>
    <property type="evidence" value="ECO:0007669"/>
    <property type="project" value="UniProtKB-SubCell"/>
</dbReference>
<dbReference type="FunFam" id="2.10.25.10:FF:000013">
    <property type="entry name" value="Teneurin transmembrane protein 4"/>
    <property type="match status" value="1"/>
</dbReference>
<evidence type="ECO:0000256" key="36">
    <source>
        <dbReference type="SAM" id="Phobius"/>
    </source>
</evidence>
<dbReference type="InterPro" id="IPR000742">
    <property type="entry name" value="EGF"/>
</dbReference>
<sequence>MYGKENRHRSLTAGRCRAESSYATPLPDVDDCRAASQRSHSSSETLRTYEQEGRPRFPGRVAELLRHEPEEYVRQAKGDLVLTTPPPPPLRIHCKIEQLACSVVVLSLHTTASSLEWMGWGGGRARDEGRLGREQGRWEAGVGCNTATSCGLILTKKSDPNPTPGASYPASHPYCSPPFNFLFGGPGVSDRSPKGCCCSPRLMARERTGDAALSRDLASARSIWSGRWEGPRTLITSTCGSGAQHFSDSLGARPLRPLEPSVASQHLPPCTYPPVPDALVNTAKHGGTASSRASRCYVWGSEWPAEDEEWQRRTLRAGETTIQKSTPTPQVHCIGYTDSTGALYQVHRLQRCTVSGTPIPQVHCIGYTYSTGSFTLAELGVCEPPHQQSACCSELSLAPHGYSLSAGSDADSDPEGLGTPERAMQLWSGRSPKSCPGSGLSSPEHSALTLTDSENEPKTDDESDRTKDVKLKSGLFRLQGTLLSGQQVGVHSTILEPGQKIVSMLVVHETRSKVFQAEPYLRFEVLERGYGRGRLRPRKARLSVCTSPLGCSVHVLRRWWRAPRSCLSPPETSRSCSPVIRAVQGSGRPDLAPAIPGLSDANAASPSLIVRVGPSGPQQDYVDLLGRGTSGGTGRPLPPTPSSSLLPPATPTPSGPHNPTAPSIRECQMPLLDSGSPHAMLEPPPDDEFSPNSYLLRACNPSAQPPAAGMMSDSQTSLEEQAAVVPGCVSGVRPCPGPSSLQASRIMCNWHTLMSSSVPPPVVSLQSSWSVHSTAPSPPSTQPPPVVGKLSEPQHPCQPPQSPEPRAHLCPRRRPLHARVRAAPGRLGPQQQCATGDTVSTKSISIPYSGPRPSGPSPPHSAPVSASITGPVSIQVPVLALLLPHDTYLWSIVSSCLSTKKRVFLSWFPAPCTSCAAGPESQPEGVIQAYALHPPSFLQRLGPTPCHLSPLSLRRHFLFKTPSGTTPLFSSSSPGYPLAGGSVYSPPPRLLPRNTFSRSSFKLKKPSKYCSWKCAALVAIGAAVLLAVLLSYFIALNLLGLNWRLKPTDGHLVSTGLSTGIPGTGDVATVPSGGRGPWLLRNSSINSGELEVGRRISQEVPPGVFWRSLLHLRQPHFLKFNISLGKDALFGVYMRKGLPPSHAQYDYMERLDGKEKWSVVESPRERRSIQTVVQNEAIFVQYLDPGTWHLAFYNDGKEKEPVSFSTMALGTAPHAPPRYQPALPVALLPHGLSRAFGYTKLQTPCKSAPRIAMATESARQECATASPVSTAWTAPKVGPTPASSSQQPSPLTAPCCGLQRHTSSPDPPASAVLLRQTPTSPPPQLSLIKVSVLSAPAPPPPPPRATPPLPPRHPRPAAACPVLCSGNGQYSKGVCMCYSGWKGLECDVPAGQCVDPECSGRGTCSLGTCTCTAGYRGDSCEEVDCLDPMCSGHGTCVAGQCHCKPGWAGSLCDLPRAQCPEQCHGHGVYSADTGLCTCEPNWMGPDCSTGRSAFSLPHLEVCSADCGSHGVCVGGVCHCEEGWAGTGCDQRLCNPQCVKHGTCRDGKCQCEQGWNGEHCTIDGCPGLCNGNGQCIMGQNSWHCECHTGWRGLGCSVAMEISCDDNKDNEGDGLVDCMDPDCCTQSPCLTNPLCRGSRDPLLIIQQSQSAGQKVSSFYDRIKVLVGRDSTHVIPGSNPFNGSLASLIRGQVLTADGTPLVGVNVSFVKYPHYGYTMTRQDGTFDLVANGGTAMTLRFERAPFLSQERTVWLPWNRFYAMDTLVLRTEENTIPGCDLSGSVRPDPTIVPSPLSSFFSSNPADRHIIPESQVLHEQIEVPSTTLSLCYLSSRASGYRALLKVIMTPVLVPLSLAKVHLMVAVEGHLFQKWFHASPNLAYTYIWDKTDAYGQRVYGLAEAVVSVGYEYETCPTQILWEKRTAVLQGYELSPSNLGGWSLDKHHTLNVRHGILHKGSGENVFISEQQPPVISTVLGNGRRRSISCPSCSGLAEGNKLLAPVALACDGEGSLYVGDLNFIRRVYPSLNTTAILELRNSPSHKYYLAADPVSGALFLSDTNSRQIYRVRSLSGAHPLLDNAQVVAGTGEQCVPFDEARCGDGGKAVEATLMSPRGIAVDKNGLMYFVDATMIRKVDQNGIISTLIKTNDLTAVRPLSCDSGMDVSQVRLEWPTDLAVNPMDNSLYVLENNVILRITENHQVSIIAGRPMHCQVPGIDYSLSRLAIHSALESATAIAISHAGVLYIAETDEKRINRVRQVSASGEISLLAGAASDCDCKNDVNCNCFAGDDGYAADASLNSPASLAVAPDGTLYVADLNNIRVRAIRSNRPNATATGLYEVGSALDQELYVFGEDGLHRQTVSLITGLPLYNFSYGMDGELASVTDNANNTLKVRREAGGAVRLVLLPENQVVTLGVDAAGSLRSVSALNQEVALLSYAASTELLASKTDETGWTNFYEYDSEGRLSNVSYPTGMVTSLRREMEHSINIDMESSNRDDDVTVITNLSSVEASYTVVQDQVRNSYQMYHNGTLRVSYANGMGISFHTEPHVLAGSVSPTIGRRNISLPTDSGLNSIEWRMRKELTKGKVTVFGRKLRAHGRNLLSIDYDRNTRTEKVYDDHRKFTLRIIYDAQGRPATWLPSSSLALVNVSYSPSGRLLGLQRGSMSEKSEMDAFGRILSRTFVDGKVWTFSYPEKSVVLLLQQSQKQYVFDFDTSGRITAVTMPSMARHTMSTHVSVGYIRNTYNPPESNATVIHDFSEDSRPRATFYLGTGRRVLYKYGKLAKLSEVLYDSTSVSFGYDETAGVLKMVNLQSGGFSCTIRYRKLGPLVDKQMYRFSEEGMVNARFDYTYHDNSFRVASIKPVIGETPLPVDLYRYDEISGKVEHFGKFGIIYYDINQIITTAVMTLSKHFDAHGRIKEVQYEIFRSLMYWMTVQYDGMGRVIKRELKIGPYANTTQYRYEYDGDGQLSGVKVNDWSTWRYSYDLNGNLHLLNPGNSARLLPLRYDLRDRITRLGDVQYRLDEDGVLCQRGSDVFQYNSNGLLERAYSRMAEGWSVRYRYDGLGRRVARRTASGDHQQYFYADLNYPARVTHIFNHSRGEITSLYYDLQGHLFAMEVSGGEEYYIASDNTGTPLAIFSSNGQMVKQLQYTAYGEIYYDSNPDLQLALGFHGGLYDPLTKLVHFGQRDYDVLAGRWTAPDHTLWPKIGKEPAPFNLYMFKNNNPLSDMIDVKNYVTDVKSWLVMFGFQLSNIIPGFPRHPLYFVDPPYELLTSQDCDNAQLFTGVQHSVERHNQAFMALEGRLLNKQRRLKRDKPGYWFGTSTPIVGKGMMLAIREGHVMTSVSSMAGEDSRKIAQVLSNTLYLQGTHYTIDGRDWHFFVKLGLADGDLLALGLSSGRKMLESGVNVTVSGRSRRGVTVEFHTHTLVFSVRYGLTVEVLEKERGRVLEQAHQRALAGAWAREQQRVQEGRDGGRVWTESEKQQLLAMGKVPGYEGYYVLPVEQYPELADSSTNIQFLKQNDMGKR</sequence>
<dbReference type="InterPro" id="IPR057629">
    <property type="entry name" value="Teneurin1-4_GBD"/>
</dbReference>
<evidence type="ECO:0000256" key="30">
    <source>
        <dbReference type="ARBA" id="ARBA00077041"/>
    </source>
</evidence>
<evidence type="ECO:0000256" key="29">
    <source>
        <dbReference type="ARBA" id="ARBA00068165"/>
    </source>
</evidence>
<comment type="function">
    <text evidence="28">Induces gene transcription inhibition.</text>
</comment>
<feature type="domain" description="Teneurin N-terminal" evidence="38">
    <location>
        <begin position="955"/>
        <end position="1014"/>
    </location>
</feature>
<evidence type="ECO:0000256" key="20">
    <source>
        <dbReference type="ARBA" id="ARBA00023136"/>
    </source>
</evidence>
<evidence type="ECO:0000256" key="12">
    <source>
        <dbReference type="ARBA" id="ARBA00022692"/>
    </source>
</evidence>
<evidence type="ECO:0000259" key="38">
    <source>
        <dbReference type="PROSITE" id="PS51361"/>
    </source>
</evidence>
<evidence type="ECO:0000256" key="18">
    <source>
        <dbReference type="ARBA" id="ARBA00023018"/>
    </source>
</evidence>
<dbReference type="InterPro" id="IPR009471">
    <property type="entry name" value="Ten_N"/>
</dbReference>
<dbReference type="Gene3D" id="2.120.10.30">
    <property type="entry name" value="TolB, C-terminal domain"/>
    <property type="match status" value="2"/>
</dbReference>
<keyword evidence="17" id="KW-0805">Transcription regulation</keyword>
<dbReference type="FunFam" id="2.180.10.10:FF:000001">
    <property type="entry name" value="Teneurin transmembrane protein 4"/>
    <property type="match status" value="1"/>
</dbReference>
<dbReference type="GO" id="GO:0005783">
    <property type="term" value="C:endoplasmic reticulum"/>
    <property type="evidence" value="ECO:0007669"/>
    <property type="project" value="UniProtKB-SubCell"/>
</dbReference>
<dbReference type="Pfam" id="PF25021">
    <property type="entry name" value="TEN_NHL"/>
    <property type="match status" value="1"/>
</dbReference>
<organism evidence="39 40">
    <name type="scientific">Electrophorus voltai</name>
    <dbReference type="NCBI Taxonomy" id="2609070"/>
    <lineage>
        <taxon>Eukaryota</taxon>
        <taxon>Metazoa</taxon>
        <taxon>Chordata</taxon>
        <taxon>Craniata</taxon>
        <taxon>Vertebrata</taxon>
        <taxon>Euteleostomi</taxon>
        <taxon>Actinopterygii</taxon>
        <taxon>Neopterygii</taxon>
        <taxon>Teleostei</taxon>
        <taxon>Ostariophysi</taxon>
        <taxon>Gymnotiformes</taxon>
        <taxon>Gymnotoidei</taxon>
        <taxon>Gymnotidae</taxon>
        <taxon>Electrophorus</taxon>
    </lineage>
</organism>
<comment type="caution">
    <text evidence="34">Lacks conserved residue(s) required for the propagation of feature annotation.</text>
</comment>
<dbReference type="FunFam" id="2.120.10.30:FF:000061">
    <property type="entry name" value="teneurin-2 isoform X1"/>
    <property type="match status" value="1"/>
</dbReference>
<evidence type="ECO:0000256" key="32">
    <source>
        <dbReference type="ARBA" id="ARBA00083964"/>
    </source>
</evidence>
<evidence type="ECO:0000256" key="31">
    <source>
        <dbReference type="ARBA" id="ARBA00081436"/>
    </source>
</evidence>
<dbReference type="GO" id="GO:0042734">
    <property type="term" value="C:presynaptic membrane"/>
    <property type="evidence" value="ECO:0007669"/>
    <property type="project" value="UniProtKB-SubCell"/>
</dbReference>
<keyword evidence="8" id="KW-1003">Cell membrane</keyword>
<dbReference type="Proteomes" id="UP001239994">
    <property type="component" value="Unassembled WGS sequence"/>
</dbReference>
<keyword evidence="23" id="KW-0325">Glycoprotein</keyword>
<evidence type="ECO:0000256" key="21">
    <source>
        <dbReference type="ARBA" id="ARBA00023157"/>
    </source>
</evidence>
<dbReference type="InterPro" id="IPR056822">
    <property type="entry name" value="TEN_NHL"/>
</dbReference>
<comment type="caution">
    <text evidence="39">The sequence shown here is derived from an EMBL/GenBank/DDBJ whole genome shotgun (WGS) entry which is preliminary data.</text>
</comment>
<evidence type="ECO:0000256" key="17">
    <source>
        <dbReference type="ARBA" id="ARBA00023015"/>
    </source>
</evidence>
<feature type="compositionally biased region" description="Pro residues" evidence="35">
    <location>
        <begin position="1336"/>
        <end position="1351"/>
    </location>
</feature>
<evidence type="ECO:0000256" key="11">
    <source>
        <dbReference type="ARBA" id="ARBA00022685"/>
    </source>
</evidence>
<name>A0AAD8YYQ9_9TELE</name>